<sequence length="85" mass="9116">MRAEDVLPDQQNQGQFNGVTVRKGTVGAFLANARLWLDDTSSSAEKAIAERDILDALPALHALGLFDIVQVRDAALRELVSPSAA</sequence>
<dbReference type="AlphaFoldDB" id="A0A6I1I7I1"/>
<dbReference type="RefSeq" id="WP_099664983.1">
    <property type="nucleotide sequence ID" value="NZ_WFLI01000022.1"/>
</dbReference>
<comment type="caution">
    <text evidence="1">The sequence shown here is derived from an EMBL/GenBank/DDBJ whole genome shotgun (WGS) entry which is preliminary data.</text>
</comment>
<dbReference type="EMBL" id="WFLI01000022">
    <property type="protein sequence ID" value="KAB8063427.1"/>
    <property type="molecule type" value="Genomic_DNA"/>
</dbReference>
<proteinExistence type="predicted"/>
<name>A0A6I1I7I1_9BURK</name>
<keyword evidence="2" id="KW-1185">Reference proteome</keyword>
<protein>
    <recommendedName>
        <fullName evidence="3">Preprotein translocase subunit SecD</fullName>
    </recommendedName>
</protein>
<evidence type="ECO:0000313" key="1">
    <source>
        <dbReference type="EMBL" id="KAB8063427.1"/>
    </source>
</evidence>
<gene>
    <name evidence="1" type="ORF">GCN75_18255</name>
</gene>
<reference evidence="1 2" key="1">
    <citation type="submission" date="2019-10" db="EMBL/GenBank/DDBJ databases">
        <title>Three novel species isolated from a subtropical stream in China.</title>
        <authorList>
            <person name="Lu H."/>
        </authorList>
    </citation>
    <scope>NUCLEOTIDE SEQUENCE [LARGE SCALE GENOMIC DNA]</scope>
    <source>
        <strain evidence="1 2">FT13W</strain>
    </source>
</reference>
<evidence type="ECO:0000313" key="2">
    <source>
        <dbReference type="Proteomes" id="UP000468717"/>
    </source>
</evidence>
<evidence type="ECO:0008006" key="3">
    <source>
        <dbReference type="Google" id="ProtNLM"/>
    </source>
</evidence>
<organism evidence="1 2">
    <name type="scientific">Janthinobacterium violaceinigrum</name>
    <dbReference type="NCBI Taxonomy" id="2654252"/>
    <lineage>
        <taxon>Bacteria</taxon>
        <taxon>Pseudomonadati</taxon>
        <taxon>Pseudomonadota</taxon>
        <taxon>Betaproteobacteria</taxon>
        <taxon>Burkholderiales</taxon>
        <taxon>Oxalobacteraceae</taxon>
        <taxon>Janthinobacterium</taxon>
    </lineage>
</organism>
<accession>A0A6I1I7I1</accession>
<dbReference type="Proteomes" id="UP000468717">
    <property type="component" value="Unassembled WGS sequence"/>
</dbReference>